<accession>A0ABT6TD04</accession>
<dbReference type="InterPro" id="IPR050812">
    <property type="entry name" value="Preph/Arog_dehydrog"/>
</dbReference>
<feature type="domain" description="6-phosphogluconate dehydrogenase NADP-binding" evidence="2">
    <location>
        <begin position="4"/>
        <end position="89"/>
    </location>
</feature>
<proteinExistence type="predicted"/>
<organism evidence="4 5">
    <name type="scientific">Cohnella hashimotonis</name>
    <dbReference type="NCBI Taxonomy" id="2826895"/>
    <lineage>
        <taxon>Bacteria</taxon>
        <taxon>Bacillati</taxon>
        <taxon>Bacillota</taxon>
        <taxon>Bacilli</taxon>
        <taxon>Bacillales</taxon>
        <taxon>Paenibacillaceae</taxon>
        <taxon>Cohnella</taxon>
    </lineage>
</organism>
<evidence type="ECO:0000313" key="5">
    <source>
        <dbReference type="Proteomes" id="UP001161691"/>
    </source>
</evidence>
<keyword evidence="5" id="KW-1185">Reference proteome</keyword>
<reference evidence="4" key="1">
    <citation type="submission" date="2023-04" db="EMBL/GenBank/DDBJ databases">
        <title>Comparative genomic analysis of Cohnella hashimotonis sp. nov., isolated from the International Space Station.</title>
        <authorList>
            <person name="Venkateswaran K."/>
            <person name="Simpson A."/>
        </authorList>
    </citation>
    <scope>NUCLEOTIDE SEQUENCE</scope>
    <source>
        <strain evidence="4">F6_2S_P_1</strain>
    </source>
</reference>
<keyword evidence="1" id="KW-0560">Oxidoreductase</keyword>
<dbReference type="InterPro" id="IPR006115">
    <property type="entry name" value="6PGDH_NADP-bd"/>
</dbReference>
<dbReference type="RefSeq" id="WP_282907687.1">
    <property type="nucleotide sequence ID" value="NZ_JAGRPV010000001.1"/>
</dbReference>
<evidence type="ECO:0000259" key="3">
    <source>
        <dbReference type="Pfam" id="PF16896"/>
    </source>
</evidence>
<sequence>MATTIALIGAGGKMGCRITDNLKNGDYAMKYVEISERGLENLSARGLTATPQNEAVQAADAVILAVPDVAIGTVSAVVVPLMKAGAMLIVLDPAAAYMGHLPERSDVTYYVAHPCHPPVFNDETEPAARKDYFGGIHARQAVVCALMQGPEAHYALGEGIVRDMYAPILRVHRINVEQMAMLEPTMAETIGAAAAMFLRQAMDEAVRRGVPQEAARDFMLGHIQIELAIAFGEAGNPFSDACLVAMEYGRRYWLKDGWERLFEPEQVREQIDVMLHPEKLDAIAGQH</sequence>
<evidence type="ECO:0000256" key="1">
    <source>
        <dbReference type="ARBA" id="ARBA00023002"/>
    </source>
</evidence>
<dbReference type="PANTHER" id="PTHR21363">
    <property type="entry name" value="PREPHENATE DEHYDROGENASE"/>
    <property type="match status" value="1"/>
</dbReference>
<dbReference type="InterPro" id="IPR037161">
    <property type="entry name" value="Semialdehyde_DH-like_C"/>
</dbReference>
<dbReference type="InterPro" id="IPR036291">
    <property type="entry name" value="NAD(P)-bd_dom_sf"/>
</dbReference>
<protein>
    <submittedName>
        <fullName evidence="4">Phosphogluconate dehydrogenase C-terminal domain-containing protein</fullName>
    </submittedName>
</protein>
<dbReference type="PANTHER" id="PTHR21363:SF0">
    <property type="entry name" value="PREPHENATE DEHYDROGENASE [NADP(+)]"/>
    <property type="match status" value="1"/>
</dbReference>
<evidence type="ECO:0000313" key="4">
    <source>
        <dbReference type="EMBL" id="MDI4644700.1"/>
    </source>
</evidence>
<dbReference type="InterPro" id="IPR031663">
    <property type="entry name" value="PGDH_C"/>
</dbReference>
<dbReference type="EMBL" id="JAGRPV010000001">
    <property type="protein sequence ID" value="MDI4644700.1"/>
    <property type="molecule type" value="Genomic_DNA"/>
</dbReference>
<dbReference type="Gene3D" id="1.10.3640.10">
    <property type="entry name" value="Semialdehyde dehydrogenase-like, C-terminal"/>
    <property type="match status" value="1"/>
</dbReference>
<comment type="caution">
    <text evidence="4">The sequence shown here is derived from an EMBL/GenBank/DDBJ whole genome shotgun (WGS) entry which is preliminary data.</text>
</comment>
<dbReference type="Pfam" id="PF16896">
    <property type="entry name" value="PGDH_C"/>
    <property type="match status" value="1"/>
</dbReference>
<feature type="domain" description="Phosphogluconate dehydrogenase (decarboxylating) C-terminal" evidence="3">
    <location>
        <begin position="121"/>
        <end position="274"/>
    </location>
</feature>
<dbReference type="SUPFAM" id="SSF51735">
    <property type="entry name" value="NAD(P)-binding Rossmann-fold domains"/>
    <property type="match status" value="1"/>
</dbReference>
<evidence type="ECO:0000259" key="2">
    <source>
        <dbReference type="Pfam" id="PF03446"/>
    </source>
</evidence>
<dbReference type="Proteomes" id="UP001161691">
    <property type="component" value="Unassembled WGS sequence"/>
</dbReference>
<name>A0ABT6TD04_9BACL</name>
<dbReference type="Gene3D" id="3.40.50.720">
    <property type="entry name" value="NAD(P)-binding Rossmann-like Domain"/>
    <property type="match status" value="1"/>
</dbReference>
<gene>
    <name evidence="4" type="ORF">KB449_06975</name>
</gene>
<dbReference type="Pfam" id="PF03446">
    <property type="entry name" value="NAD_binding_2"/>
    <property type="match status" value="1"/>
</dbReference>